<dbReference type="Gene3D" id="1.10.10.10">
    <property type="entry name" value="Winged helix-like DNA-binding domain superfamily/Winged helix DNA-binding domain"/>
    <property type="match status" value="1"/>
</dbReference>
<feature type="domain" description="Methanogenesis regulatory protein FilR1 middle" evidence="1">
    <location>
        <begin position="128"/>
        <end position="255"/>
    </location>
</feature>
<evidence type="ECO:0000313" key="4">
    <source>
        <dbReference type="Proteomes" id="UP000509241"/>
    </source>
</evidence>
<dbReference type="InterPro" id="IPR036388">
    <property type="entry name" value="WH-like_DNA-bd_sf"/>
</dbReference>
<gene>
    <name evidence="3" type="ORF">HYG82_17020</name>
</gene>
<dbReference type="InterPro" id="IPR057527">
    <property type="entry name" value="HVO_A0261-like_N"/>
</dbReference>
<dbReference type="InterPro" id="IPR013561">
    <property type="entry name" value="FilR1_middle_dom"/>
</dbReference>
<proteinExistence type="predicted"/>
<dbReference type="EMBL" id="CP058601">
    <property type="protein sequence ID" value="QLG50427.1"/>
    <property type="molecule type" value="Genomic_DNA"/>
</dbReference>
<accession>A0A7D5GJC3</accession>
<organism evidence="3 4">
    <name type="scientific">Natrinema halophilum</name>
    <dbReference type="NCBI Taxonomy" id="1699371"/>
    <lineage>
        <taxon>Archaea</taxon>
        <taxon>Methanobacteriati</taxon>
        <taxon>Methanobacteriota</taxon>
        <taxon>Stenosarchaea group</taxon>
        <taxon>Halobacteria</taxon>
        <taxon>Halobacteriales</taxon>
        <taxon>Natrialbaceae</taxon>
        <taxon>Natrinema</taxon>
    </lineage>
</organism>
<keyword evidence="4" id="KW-1185">Reference proteome</keyword>
<dbReference type="Pfam" id="PF25213">
    <property type="entry name" value="HVO_A0261_N"/>
    <property type="match status" value="1"/>
</dbReference>
<protein>
    <submittedName>
        <fullName evidence="3">Uncharacterized protein</fullName>
    </submittedName>
</protein>
<dbReference type="GeneID" id="56035029"/>
<reference evidence="3 4" key="1">
    <citation type="submission" date="2020-07" db="EMBL/GenBank/DDBJ databases">
        <authorList>
            <person name="Cui H."/>
        </authorList>
    </citation>
    <scope>NUCLEOTIDE SEQUENCE [LARGE SCALE GENOMIC DNA]</scope>
    <source>
        <strain evidence="3 4">YPL8</strain>
    </source>
</reference>
<sequence>MKGEPLEDDLEADLLELVRRHEVFEILTDEALEKPELAAALEVSPATTHRILASFRDKDWITRTDSGYALTPLGTQMGRAVGTYRSAVAETRRLAPLYETVSTANLPVDVDMDWFADATVTVIEPRDPYRPLNRFVDLLEETSSLRGCDTTSVAPTYVDDIHDRILDGMSVEIVFEAPVIDRLASEYADLTEVAFERENLRLWALDELPFGVALFDDRVGIGGYDAESGVLSVFADTNDSDAYAWGERLFEQYRAAADRVI</sequence>
<dbReference type="OrthoDB" id="330490at2157"/>
<dbReference type="AlphaFoldDB" id="A0A7D5GJC3"/>
<name>A0A7D5GJC3_9EURY</name>
<evidence type="ECO:0000313" key="3">
    <source>
        <dbReference type="EMBL" id="QLG50427.1"/>
    </source>
</evidence>
<evidence type="ECO:0000259" key="2">
    <source>
        <dbReference type="Pfam" id="PF25213"/>
    </source>
</evidence>
<evidence type="ECO:0000259" key="1">
    <source>
        <dbReference type="Pfam" id="PF08350"/>
    </source>
</evidence>
<dbReference type="Pfam" id="PF08350">
    <property type="entry name" value="FilR1_middle"/>
    <property type="match status" value="1"/>
</dbReference>
<dbReference type="InterPro" id="IPR036390">
    <property type="entry name" value="WH_DNA-bd_sf"/>
</dbReference>
<dbReference type="KEGG" id="haly:HYG82_17020"/>
<dbReference type="Proteomes" id="UP000509241">
    <property type="component" value="Chromosome"/>
</dbReference>
<dbReference type="RefSeq" id="WP_179262917.1">
    <property type="nucleotide sequence ID" value="NZ_CP058601.1"/>
</dbReference>
<feature type="domain" description="HVO-A0261-like N-terminal" evidence="2">
    <location>
        <begin position="12"/>
        <end position="92"/>
    </location>
</feature>
<dbReference type="SUPFAM" id="SSF46785">
    <property type="entry name" value="Winged helix' DNA-binding domain"/>
    <property type="match status" value="1"/>
</dbReference>